<evidence type="ECO:0000313" key="2">
    <source>
        <dbReference type="Proteomes" id="UP000726737"/>
    </source>
</evidence>
<name>A0A9P6U6A8_9FUNG</name>
<protein>
    <submittedName>
        <fullName evidence="1">Uncharacterized protein</fullName>
    </submittedName>
</protein>
<dbReference type="AlphaFoldDB" id="A0A9P6U6A8"/>
<dbReference type="OrthoDB" id="2388071at2759"/>
<accession>A0A9P6U6A8</accession>
<dbReference type="EMBL" id="JAAAJA010000122">
    <property type="protein sequence ID" value="KAG0261534.1"/>
    <property type="molecule type" value="Genomic_DNA"/>
</dbReference>
<reference evidence="1" key="1">
    <citation type="journal article" date="2020" name="Fungal Divers.">
        <title>Resolving the Mortierellaceae phylogeny through synthesis of multi-gene phylogenetics and phylogenomics.</title>
        <authorList>
            <person name="Vandepol N."/>
            <person name="Liber J."/>
            <person name="Desiro A."/>
            <person name="Na H."/>
            <person name="Kennedy M."/>
            <person name="Barry K."/>
            <person name="Grigoriev I.V."/>
            <person name="Miller A.N."/>
            <person name="O'Donnell K."/>
            <person name="Stajich J.E."/>
            <person name="Bonito G."/>
        </authorList>
    </citation>
    <scope>NUCLEOTIDE SEQUENCE</scope>
    <source>
        <strain evidence="1">KOD948</strain>
    </source>
</reference>
<keyword evidence="2" id="KW-1185">Reference proteome</keyword>
<sequence length="208" mass="24076">MHPGRSHRTTRTPPSQAALEMIGKHQQHNHMITFFGESSCGKRRAVVEMLARNWGFYLNANKDDRDIVINLRTIALNMYGRFVKSNKTQNGEDIQAIFTCLLLTRLLVLPYSLSLGCRDTFTSEHWVLFQICPGAFDGIVGDVINVVFTEIVDHYRLIDPAIPLHYLMGLLRNRFQEVRLRLSSNLMTNKFRVVLDEAQDLSDRHRRY</sequence>
<proteinExistence type="predicted"/>
<organism evidence="1 2">
    <name type="scientific">Mortierella polycephala</name>
    <dbReference type="NCBI Taxonomy" id="41804"/>
    <lineage>
        <taxon>Eukaryota</taxon>
        <taxon>Fungi</taxon>
        <taxon>Fungi incertae sedis</taxon>
        <taxon>Mucoromycota</taxon>
        <taxon>Mortierellomycotina</taxon>
        <taxon>Mortierellomycetes</taxon>
        <taxon>Mortierellales</taxon>
        <taxon>Mortierellaceae</taxon>
        <taxon>Mortierella</taxon>
    </lineage>
</organism>
<dbReference type="Proteomes" id="UP000726737">
    <property type="component" value="Unassembled WGS sequence"/>
</dbReference>
<gene>
    <name evidence="1" type="ORF">BG011_000940</name>
</gene>
<comment type="caution">
    <text evidence="1">The sequence shown here is derived from an EMBL/GenBank/DDBJ whole genome shotgun (WGS) entry which is preliminary data.</text>
</comment>
<evidence type="ECO:0000313" key="1">
    <source>
        <dbReference type="EMBL" id="KAG0261534.1"/>
    </source>
</evidence>